<gene>
    <name evidence="3" type="ORF">UFOPK3423_00723</name>
</gene>
<dbReference type="InterPro" id="IPR027417">
    <property type="entry name" value="P-loop_NTPase"/>
</dbReference>
<dbReference type="InterPro" id="IPR016300">
    <property type="entry name" value="ATPase_ArsA/GET3"/>
</dbReference>
<accession>A0A6J7DPZ0</accession>
<comment type="similarity">
    <text evidence="1">Belongs to the arsA ATPase family.</text>
</comment>
<proteinExistence type="inferred from homology"/>
<evidence type="ECO:0000313" key="3">
    <source>
        <dbReference type="EMBL" id="CAB4870734.1"/>
    </source>
</evidence>
<dbReference type="InterPro" id="IPR025723">
    <property type="entry name" value="ArsA/GET3_ATPase-like"/>
</dbReference>
<dbReference type="Pfam" id="PF02374">
    <property type="entry name" value="ArsA_ATPase"/>
    <property type="match status" value="2"/>
</dbReference>
<organism evidence="3">
    <name type="scientific">freshwater metagenome</name>
    <dbReference type="NCBI Taxonomy" id="449393"/>
    <lineage>
        <taxon>unclassified sequences</taxon>
        <taxon>metagenomes</taxon>
        <taxon>ecological metagenomes</taxon>
    </lineage>
</organism>
<dbReference type="GO" id="GO:0016887">
    <property type="term" value="F:ATP hydrolysis activity"/>
    <property type="evidence" value="ECO:0007669"/>
    <property type="project" value="InterPro"/>
</dbReference>
<dbReference type="AlphaFoldDB" id="A0A6J7DPZ0"/>
<dbReference type="EMBL" id="CAFBLQ010000062">
    <property type="protein sequence ID" value="CAB4870734.1"/>
    <property type="molecule type" value="Genomic_DNA"/>
</dbReference>
<dbReference type="PANTHER" id="PTHR10803">
    <property type="entry name" value="ARSENICAL PUMP-DRIVING ATPASE ARSENITE-TRANSLOCATING ATPASE"/>
    <property type="match status" value="1"/>
</dbReference>
<feature type="domain" description="ArsA/GET3 Anion-transporting ATPase-like" evidence="2">
    <location>
        <begin position="13"/>
        <end position="166"/>
    </location>
</feature>
<dbReference type="PANTHER" id="PTHR10803:SF3">
    <property type="entry name" value="ATPASE GET3"/>
    <property type="match status" value="1"/>
</dbReference>
<name>A0A6J7DPZ0_9ZZZZ</name>
<evidence type="ECO:0000259" key="2">
    <source>
        <dbReference type="Pfam" id="PF02374"/>
    </source>
</evidence>
<dbReference type="SUPFAM" id="SSF52540">
    <property type="entry name" value="P-loop containing nucleoside triphosphate hydrolases"/>
    <property type="match status" value="1"/>
</dbReference>
<reference evidence="3" key="1">
    <citation type="submission" date="2020-05" db="EMBL/GenBank/DDBJ databases">
        <authorList>
            <person name="Chiriac C."/>
            <person name="Salcher M."/>
            <person name="Ghai R."/>
            <person name="Kavagutti S V."/>
        </authorList>
    </citation>
    <scope>NUCLEOTIDE SEQUENCE</scope>
</reference>
<sequence length="309" mass="33179">MTSRPSSLFDHDLVVVTGKGGTGKTTVAAALGVAAARRGLRTIVAEVAARDDITRMLGGEERRREREVELAYGVHHTSIDPDTALRNYLADQLPSRTLAGLLADSRTFGPLAAATPGLREVLTIGTVWELAQPQRRSADAQTYDLVILDAPATGHGVALLSAPRAFARSARNGRVGRHATTIDAFLSDPQRTAVVAVARPEELPVNETLELREALDRELGLPISIAIANRTLPDRLSAAEARQLEELPDPHPAVRAALGLHRRARAQRSQTARLRRGLGCAVGSLRERPAETLDAGVLAELATELERIL</sequence>
<evidence type="ECO:0000256" key="1">
    <source>
        <dbReference type="ARBA" id="ARBA00011040"/>
    </source>
</evidence>
<dbReference type="GO" id="GO:0005524">
    <property type="term" value="F:ATP binding"/>
    <property type="evidence" value="ECO:0007669"/>
    <property type="project" value="InterPro"/>
</dbReference>
<protein>
    <submittedName>
        <fullName evidence="3">Unannotated protein</fullName>
    </submittedName>
</protein>
<feature type="domain" description="ArsA/GET3 Anion-transporting ATPase-like" evidence="2">
    <location>
        <begin position="181"/>
        <end position="237"/>
    </location>
</feature>
<dbReference type="Gene3D" id="3.40.50.300">
    <property type="entry name" value="P-loop containing nucleotide triphosphate hydrolases"/>
    <property type="match status" value="1"/>
</dbReference>